<feature type="region of interest" description="Disordered" evidence="1">
    <location>
        <begin position="123"/>
        <end position="174"/>
    </location>
</feature>
<sequence length="174" mass="19280">MPLTHKTLRSETEKDEILQAVISHTSSSWPDIKQLPKLPTWLELVLYHRNRNVLTVAQGCLMFADRVTVPRTLCPKVQMADGTIRDFTSISCANAIHSKDNKTTVSISESCCYTRNTEYRDSGRDSLDNTCQSTSSADSATTFRASGNVENRPAATPTVDAPKRYSSHARSDPS</sequence>
<gene>
    <name evidence="2" type="ORF">TCNE_LOCUS14144</name>
</gene>
<dbReference type="EMBL" id="UYWY01022088">
    <property type="protein sequence ID" value="VDM45465.1"/>
    <property type="molecule type" value="Genomic_DNA"/>
</dbReference>
<evidence type="ECO:0000313" key="4">
    <source>
        <dbReference type="WBParaSite" id="TCNE_0001414401-mRNA-1"/>
    </source>
</evidence>
<accession>A0A183V074</accession>
<evidence type="ECO:0000313" key="3">
    <source>
        <dbReference type="Proteomes" id="UP000050794"/>
    </source>
</evidence>
<protein>
    <submittedName>
        <fullName evidence="2 4">Uncharacterized protein</fullName>
    </submittedName>
</protein>
<proteinExistence type="predicted"/>
<name>A0A183V074_TOXCA</name>
<reference evidence="4" key="1">
    <citation type="submission" date="2016-06" db="UniProtKB">
        <authorList>
            <consortium name="WormBaseParasite"/>
        </authorList>
    </citation>
    <scope>IDENTIFICATION</scope>
</reference>
<evidence type="ECO:0000313" key="2">
    <source>
        <dbReference type="EMBL" id="VDM45465.1"/>
    </source>
</evidence>
<organism evidence="3 4">
    <name type="scientific">Toxocara canis</name>
    <name type="common">Canine roundworm</name>
    <dbReference type="NCBI Taxonomy" id="6265"/>
    <lineage>
        <taxon>Eukaryota</taxon>
        <taxon>Metazoa</taxon>
        <taxon>Ecdysozoa</taxon>
        <taxon>Nematoda</taxon>
        <taxon>Chromadorea</taxon>
        <taxon>Rhabditida</taxon>
        <taxon>Spirurina</taxon>
        <taxon>Ascaridomorpha</taxon>
        <taxon>Ascaridoidea</taxon>
        <taxon>Toxocaridae</taxon>
        <taxon>Toxocara</taxon>
    </lineage>
</organism>
<feature type="compositionally biased region" description="Polar residues" evidence="1">
    <location>
        <begin position="128"/>
        <end position="149"/>
    </location>
</feature>
<dbReference type="AlphaFoldDB" id="A0A183V074"/>
<dbReference type="Proteomes" id="UP000050794">
    <property type="component" value="Unassembled WGS sequence"/>
</dbReference>
<evidence type="ECO:0000256" key="1">
    <source>
        <dbReference type="SAM" id="MobiDB-lite"/>
    </source>
</evidence>
<dbReference type="WBParaSite" id="TCNE_0001414401-mRNA-1">
    <property type="protein sequence ID" value="TCNE_0001414401-mRNA-1"/>
    <property type="gene ID" value="TCNE_0001414401"/>
</dbReference>
<keyword evidence="3" id="KW-1185">Reference proteome</keyword>
<reference evidence="2 3" key="2">
    <citation type="submission" date="2018-11" db="EMBL/GenBank/DDBJ databases">
        <authorList>
            <consortium name="Pathogen Informatics"/>
        </authorList>
    </citation>
    <scope>NUCLEOTIDE SEQUENCE [LARGE SCALE GENOMIC DNA]</scope>
</reference>